<evidence type="ECO:0000313" key="2">
    <source>
        <dbReference type="Proteomes" id="UP000749293"/>
    </source>
</evidence>
<reference evidence="1" key="1">
    <citation type="submission" date="2020-03" db="EMBL/GenBank/DDBJ databases">
        <title>Site-based positive gene gene selection in Geosmithia morbida across the United States reveals a broad range of putative effectors and factors for local host and environmental adapation.</title>
        <authorList>
            <person name="Onufrak A."/>
            <person name="Murdoch R.W."/>
            <person name="Gazis R."/>
            <person name="Huff M."/>
            <person name="Staton M."/>
            <person name="Klingeman W."/>
            <person name="Hadziabdic D."/>
        </authorList>
    </citation>
    <scope>NUCLEOTIDE SEQUENCE</scope>
    <source>
        <strain evidence="1">1262</strain>
    </source>
</reference>
<accession>A0A9P4YPR2</accession>
<dbReference type="AlphaFoldDB" id="A0A9P4YPR2"/>
<dbReference type="Proteomes" id="UP000749293">
    <property type="component" value="Unassembled WGS sequence"/>
</dbReference>
<proteinExistence type="predicted"/>
<organism evidence="1 2">
    <name type="scientific">Geosmithia morbida</name>
    <dbReference type="NCBI Taxonomy" id="1094350"/>
    <lineage>
        <taxon>Eukaryota</taxon>
        <taxon>Fungi</taxon>
        <taxon>Dikarya</taxon>
        <taxon>Ascomycota</taxon>
        <taxon>Pezizomycotina</taxon>
        <taxon>Sordariomycetes</taxon>
        <taxon>Hypocreomycetidae</taxon>
        <taxon>Hypocreales</taxon>
        <taxon>Bionectriaceae</taxon>
        <taxon>Geosmithia</taxon>
    </lineage>
</organism>
<comment type="caution">
    <text evidence="1">The sequence shown here is derived from an EMBL/GenBank/DDBJ whole genome shotgun (WGS) entry which is preliminary data.</text>
</comment>
<dbReference type="RefSeq" id="XP_035318964.1">
    <property type="nucleotide sequence ID" value="XM_035465089.1"/>
</dbReference>
<dbReference type="EMBL" id="JAANYQ010000017">
    <property type="protein sequence ID" value="KAF4120312.1"/>
    <property type="molecule type" value="Genomic_DNA"/>
</dbReference>
<dbReference type="OrthoDB" id="37659at2759"/>
<name>A0A9P4YPR2_9HYPO</name>
<sequence length="148" mass="16847">MSMMICPTIYIFRGDPDVYYKRHCIICFTSPDDDTLNESIHVQRDGEDDPWVLHRSHEDMDWITNDGYIGHVNVGAITVRGGADEAQLVADIVAGTPLHGPTHEREWNCQSFLLEGLKTLADEGFQTQAWYEDTMEEFMDRLIEGAVP</sequence>
<dbReference type="GeneID" id="55969341"/>
<evidence type="ECO:0000313" key="1">
    <source>
        <dbReference type="EMBL" id="KAF4120312.1"/>
    </source>
</evidence>
<keyword evidence="2" id="KW-1185">Reference proteome</keyword>
<protein>
    <submittedName>
        <fullName evidence="1">Uncharacterized protein</fullName>
    </submittedName>
</protein>
<gene>
    <name evidence="1" type="ORF">GMORB2_3113</name>
</gene>